<comment type="caution">
    <text evidence="3">The sequence shown here is derived from an EMBL/GenBank/DDBJ whole genome shotgun (WGS) entry which is preliminary data.</text>
</comment>
<protein>
    <submittedName>
        <fullName evidence="3">Uncharacterized protein</fullName>
    </submittedName>
</protein>
<sequence>MTEDEDQLRRGLRDLAQGPGPAGGLTVVETFLDKARRARARRRGAAVACAVVLIAGGTGLGLRITESAPRTSDSVAAISTDQADRPLELGPADPQIGVAYPYDLVRSCDLRFAVFGGSKWVTDTEVALAGTAKAPEIVLHGDRVSGRMMLKSKDVARFEFGSGSMKRTLTFRPVSGGGHCPLLPPPNPAKPPVLEQSPENAVEGSWYPHGLYVHCGLRYTGFDGRGWVTIRDYSKETGIDASGRHTIMNGFMRLQGDKLRFDSPGWEPIEFRPAAAGEKPPLCA</sequence>
<keyword evidence="2" id="KW-0472">Membrane</keyword>
<feature type="transmembrane region" description="Helical" evidence="2">
    <location>
        <begin position="44"/>
        <end position="64"/>
    </location>
</feature>
<dbReference type="RefSeq" id="WP_381190708.1">
    <property type="nucleotide sequence ID" value="NZ_JBHSFE010000003.1"/>
</dbReference>
<evidence type="ECO:0000313" key="4">
    <source>
        <dbReference type="Proteomes" id="UP001595993"/>
    </source>
</evidence>
<keyword evidence="2" id="KW-1133">Transmembrane helix</keyword>
<keyword evidence="2" id="KW-0812">Transmembrane</keyword>
<gene>
    <name evidence="3" type="ORF">ACFO9E_01175</name>
</gene>
<proteinExistence type="predicted"/>
<evidence type="ECO:0000256" key="1">
    <source>
        <dbReference type="SAM" id="MobiDB-lite"/>
    </source>
</evidence>
<dbReference type="Proteomes" id="UP001595993">
    <property type="component" value="Unassembled WGS sequence"/>
</dbReference>
<reference evidence="4" key="1">
    <citation type="journal article" date="2019" name="Int. J. Syst. Evol. Microbiol.">
        <title>The Global Catalogue of Microorganisms (GCM) 10K type strain sequencing project: providing services to taxonomists for standard genome sequencing and annotation.</title>
        <authorList>
            <consortium name="The Broad Institute Genomics Platform"/>
            <consortium name="The Broad Institute Genome Sequencing Center for Infectious Disease"/>
            <person name="Wu L."/>
            <person name="Ma J."/>
        </authorList>
    </citation>
    <scope>NUCLEOTIDE SEQUENCE [LARGE SCALE GENOMIC DNA]</scope>
    <source>
        <strain evidence="4">CGMCC 4.7139</strain>
    </source>
</reference>
<feature type="compositionally biased region" description="Pro residues" evidence="1">
    <location>
        <begin position="182"/>
        <end position="191"/>
    </location>
</feature>
<keyword evidence="4" id="KW-1185">Reference proteome</keyword>
<organism evidence="3 4">
    <name type="scientific">Streptomyces maoxianensis</name>
    <dbReference type="NCBI Taxonomy" id="1459942"/>
    <lineage>
        <taxon>Bacteria</taxon>
        <taxon>Bacillati</taxon>
        <taxon>Actinomycetota</taxon>
        <taxon>Actinomycetes</taxon>
        <taxon>Kitasatosporales</taxon>
        <taxon>Streptomycetaceae</taxon>
        <taxon>Streptomyces</taxon>
    </lineage>
</organism>
<evidence type="ECO:0000256" key="2">
    <source>
        <dbReference type="SAM" id="Phobius"/>
    </source>
</evidence>
<evidence type="ECO:0000313" key="3">
    <source>
        <dbReference type="EMBL" id="MFC4606441.1"/>
    </source>
</evidence>
<dbReference type="EMBL" id="JBHSFE010000003">
    <property type="protein sequence ID" value="MFC4606441.1"/>
    <property type="molecule type" value="Genomic_DNA"/>
</dbReference>
<accession>A0ABV9FWP8</accession>
<name>A0ABV9FWP8_9ACTN</name>
<feature type="region of interest" description="Disordered" evidence="1">
    <location>
        <begin position="177"/>
        <end position="197"/>
    </location>
</feature>